<gene>
    <name evidence="1" type="ORF">SAMN06295970_10570</name>
</gene>
<name>A0ABY1Q4N8_9BURK</name>
<proteinExistence type="predicted"/>
<sequence>MPQLLHIAGADTLPADKAVLPAVCRFAASPVAAGSRHRRIFLRKKNAPQQRGVFNQRQTGYLAAISATVVSSMRFEKPHSLSYHDDTFTRRPDTLVRVESKLLDAGLWLKSTDTSGSVW</sequence>
<evidence type="ECO:0000313" key="2">
    <source>
        <dbReference type="Proteomes" id="UP001158049"/>
    </source>
</evidence>
<reference evidence="1 2" key="1">
    <citation type="submission" date="2017-05" db="EMBL/GenBank/DDBJ databases">
        <authorList>
            <person name="Varghese N."/>
            <person name="Submissions S."/>
        </authorList>
    </citation>
    <scope>NUCLEOTIDE SEQUENCE [LARGE SCALE GENOMIC DNA]</scope>
    <source>
        <strain evidence="1 2">DSM 26001</strain>
    </source>
</reference>
<dbReference type="EMBL" id="FXUL01000005">
    <property type="protein sequence ID" value="SMP57326.1"/>
    <property type="molecule type" value="Genomic_DNA"/>
</dbReference>
<protein>
    <submittedName>
        <fullName evidence="1">Uncharacterized protein</fullName>
    </submittedName>
</protein>
<evidence type="ECO:0000313" key="1">
    <source>
        <dbReference type="EMBL" id="SMP57326.1"/>
    </source>
</evidence>
<dbReference type="Proteomes" id="UP001158049">
    <property type="component" value="Unassembled WGS sequence"/>
</dbReference>
<comment type="caution">
    <text evidence="1">The sequence shown here is derived from an EMBL/GenBank/DDBJ whole genome shotgun (WGS) entry which is preliminary data.</text>
</comment>
<keyword evidence="2" id="KW-1185">Reference proteome</keyword>
<accession>A0ABY1Q4N8</accession>
<organism evidence="1 2">
    <name type="scientific">Noviherbaspirillum suwonense</name>
    <dbReference type="NCBI Taxonomy" id="1224511"/>
    <lineage>
        <taxon>Bacteria</taxon>
        <taxon>Pseudomonadati</taxon>
        <taxon>Pseudomonadota</taxon>
        <taxon>Betaproteobacteria</taxon>
        <taxon>Burkholderiales</taxon>
        <taxon>Oxalobacteraceae</taxon>
        <taxon>Noviherbaspirillum</taxon>
    </lineage>
</organism>